<dbReference type="HAMAP" id="MF_01569">
    <property type="entry name" value="Pro_tRNA_synth_type1"/>
    <property type="match status" value="1"/>
</dbReference>
<dbReference type="InterPro" id="IPR045864">
    <property type="entry name" value="aa-tRNA-synth_II/BPL/LPL"/>
</dbReference>
<dbReference type="InterPro" id="IPR050062">
    <property type="entry name" value="Pro-tRNA_synthetase"/>
</dbReference>
<evidence type="ECO:0000256" key="10">
    <source>
        <dbReference type="HAMAP-Rule" id="MF_01569"/>
    </source>
</evidence>
<dbReference type="InterPro" id="IPR044140">
    <property type="entry name" value="ProRS_anticodon_short"/>
</dbReference>
<dbReference type="GO" id="GO:0006433">
    <property type="term" value="P:prolyl-tRNA aminoacylation"/>
    <property type="evidence" value="ECO:0007669"/>
    <property type="project" value="UniProtKB-UniRule"/>
</dbReference>
<dbReference type="EMBL" id="ACLN01000015">
    <property type="protein sequence ID" value="EEW51595.1"/>
    <property type="molecule type" value="Genomic_DNA"/>
</dbReference>
<dbReference type="PANTHER" id="PTHR42753">
    <property type="entry name" value="MITOCHONDRIAL RIBOSOME PROTEIN L39/PROLYL-TRNA LIGASE FAMILY MEMBER"/>
    <property type="match status" value="1"/>
</dbReference>
<dbReference type="InterPro" id="IPR004500">
    <property type="entry name" value="Pro-tRNA-synth_IIa_bac-type"/>
</dbReference>
<evidence type="ECO:0000313" key="12">
    <source>
        <dbReference type="EMBL" id="EEW51595.1"/>
    </source>
</evidence>
<comment type="catalytic activity">
    <reaction evidence="9 10">
        <text>tRNA(Pro) + L-proline + ATP = L-prolyl-tRNA(Pro) + AMP + diphosphate</text>
        <dbReference type="Rhea" id="RHEA:14305"/>
        <dbReference type="Rhea" id="RHEA-COMP:9700"/>
        <dbReference type="Rhea" id="RHEA-COMP:9702"/>
        <dbReference type="ChEBI" id="CHEBI:30616"/>
        <dbReference type="ChEBI" id="CHEBI:33019"/>
        <dbReference type="ChEBI" id="CHEBI:60039"/>
        <dbReference type="ChEBI" id="CHEBI:78442"/>
        <dbReference type="ChEBI" id="CHEBI:78532"/>
        <dbReference type="ChEBI" id="CHEBI:456215"/>
        <dbReference type="EC" id="6.1.1.15"/>
    </reaction>
</comment>
<dbReference type="InterPro" id="IPR036754">
    <property type="entry name" value="YbaK/aa-tRNA-synt-asso_dom_sf"/>
</dbReference>
<dbReference type="NCBIfam" id="NF006625">
    <property type="entry name" value="PRK09194.1"/>
    <property type="match status" value="1"/>
</dbReference>
<evidence type="ECO:0000256" key="8">
    <source>
        <dbReference type="ARBA" id="ARBA00023146"/>
    </source>
</evidence>
<dbReference type="Pfam" id="PF03129">
    <property type="entry name" value="HGTP_anticodon"/>
    <property type="match status" value="1"/>
</dbReference>
<dbReference type="InterPro" id="IPR007214">
    <property type="entry name" value="YbaK/aa-tRNA-synth-assoc-dom"/>
</dbReference>
<protein>
    <recommendedName>
        <fullName evidence="10">Proline--tRNA ligase</fullName>
        <ecNumber evidence="10">6.1.1.15</ecNumber>
    </recommendedName>
    <alternativeName>
        <fullName evidence="10">Prolyl-tRNA synthetase</fullName>
        <shortName evidence="10">ProRS</shortName>
    </alternativeName>
</protein>
<dbReference type="Proteomes" id="UP000004115">
    <property type="component" value="Unassembled WGS sequence"/>
</dbReference>
<gene>
    <name evidence="10 12" type="primary">proS</name>
    <name evidence="12" type="ORF">HMPREF0520_1092</name>
</gene>
<dbReference type="GO" id="GO:0002161">
    <property type="term" value="F:aminoacyl-tRNA deacylase activity"/>
    <property type="evidence" value="ECO:0007669"/>
    <property type="project" value="InterPro"/>
</dbReference>
<evidence type="ECO:0000256" key="4">
    <source>
        <dbReference type="ARBA" id="ARBA00022598"/>
    </source>
</evidence>
<evidence type="ECO:0000256" key="2">
    <source>
        <dbReference type="ARBA" id="ARBA00011738"/>
    </source>
</evidence>
<keyword evidence="8 10" id="KW-0030">Aminoacyl-tRNA synthetase</keyword>
<dbReference type="PROSITE" id="PS50862">
    <property type="entry name" value="AA_TRNA_LIGASE_II"/>
    <property type="match status" value="1"/>
</dbReference>
<keyword evidence="4 10" id="KW-0436">Ligase</keyword>
<dbReference type="NCBIfam" id="TIGR00409">
    <property type="entry name" value="proS_fam_II"/>
    <property type="match status" value="1"/>
</dbReference>
<comment type="subcellular location">
    <subcellularLocation>
        <location evidence="1 10">Cytoplasm</location>
    </subcellularLocation>
</comment>
<dbReference type="PATRIC" id="fig|525328.13.peg.1004"/>
<reference evidence="12 13" key="1">
    <citation type="submission" date="2009-09" db="EMBL/GenBank/DDBJ databases">
        <authorList>
            <person name="Qin X."/>
            <person name="Bachman B."/>
            <person name="Battles P."/>
            <person name="Bell A."/>
            <person name="Bess C."/>
            <person name="Bickham C."/>
            <person name="Chaboub L."/>
            <person name="Chen D."/>
            <person name="Coyle M."/>
            <person name="Deiros D.R."/>
            <person name="Dinh H."/>
            <person name="Forbes L."/>
            <person name="Fowler G."/>
            <person name="Francisco L."/>
            <person name="Fu Q."/>
            <person name="Gubbala S."/>
            <person name="Hale W."/>
            <person name="Han Y."/>
            <person name="Hemphill L."/>
            <person name="Highlander S.K."/>
            <person name="Hirani K."/>
            <person name="Hogues M."/>
            <person name="Jackson L."/>
            <person name="Jakkamsetti A."/>
            <person name="Javaid M."/>
            <person name="Jiang H."/>
            <person name="Korchina V."/>
            <person name="Kovar C."/>
            <person name="Lara F."/>
            <person name="Lee S."/>
            <person name="Mata R."/>
            <person name="Mathew T."/>
            <person name="Moen C."/>
            <person name="Morales K."/>
            <person name="Munidasa M."/>
            <person name="Nazareth L."/>
            <person name="Ngo R."/>
            <person name="Nguyen L."/>
            <person name="Okwuonu G."/>
            <person name="Ongeri F."/>
            <person name="Patil S."/>
            <person name="Petrosino J."/>
            <person name="Pham C."/>
            <person name="Pham P."/>
            <person name="Pu L.-L."/>
            <person name="Puazo M."/>
            <person name="Raj R."/>
            <person name="Reid J."/>
            <person name="Rouhana J."/>
            <person name="Saada N."/>
            <person name="Shang Y."/>
            <person name="Simmons D."/>
            <person name="Thornton R."/>
            <person name="Warren J."/>
            <person name="Weissenberger G."/>
            <person name="Zhang J."/>
            <person name="Zhang L."/>
            <person name="Zhou C."/>
            <person name="Zhu D."/>
            <person name="Muzny D."/>
            <person name="Worley K."/>
            <person name="Gibbs R."/>
        </authorList>
    </citation>
    <scope>NUCLEOTIDE SEQUENCE [LARGE SCALE GENOMIC DNA]</scope>
    <source>
        <strain evidence="12 13">DSM 13335</strain>
    </source>
</reference>
<keyword evidence="5 10" id="KW-0547">Nucleotide-binding</keyword>
<accession>C8PDC2</accession>
<comment type="similarity">
    <text evidence="10">Belongs to the class-II aminoacyl-tRNA synthetase family. ProS type 1 subfamily.</text>
</comment>
<dbReference type="GO" id="GO:0005829">
    <property type="term" value="C:cytosol"/>
    <property type="evidence" value="ECO:0007669"/>
    <property type="project" value="TreeGrafter"/>
</dbReference>
<dbReference type="HOGENOM" id="CLU_016739_0_0_9"/>
<dbReference type="InterPro" id="IPR002314">
    <property type="entry name" value="aa-tRNA-synt_IIb"/>
</dbReference>
<dbReference type="CDD" id="cd04334">
    <property type="entry name" value="ProRS-INS"/>
    <property type="match status" value="1"/>
</dbReference>
<dbReference type="AlphaFoldDB" id="C8PDC2"/>
<dbReference type="SUPFAM" id="SSF55681">
    <property type="entry name" value="Class II aaRS and biotin synthetases"/>
    <property type="match status" value="1"/>
</dbReference>
<dbReference type="CDD" id="cd00861">
    <property type="entry name" value="ProRS_anticodon_short"/>
    <property type="match status" value="1"/>
</dbReference>
<organism evidence="12 13">
    <name type="scientific">Lactobacillus iners DSM 13335</name>
    <dbReference type="NCBI Taxonomy" id="525328"/>
    <lineage>
        <taxon>Bacteria</taxon>
        <taxon>Bacillati</taxon>
        <taxon>Bacillota</taxon>
        <taxon>Bacilli</taxon>
        <taxon>Lactobacillales</taxon>
        <taxon>Lactobacillaceae</taxon>
        <taxon>Lactobacillus</taxon>
    </lineage>
</organism>
<dbReference type="Pfam" id="PF04073">
    <property type="entry name" value="tRNA_edit"/>
    <property type="match status" value="1"/>
</dbReference>
<evidence type="ECO:0000313" key="13">
    <source>
        <dbReference type="Proteomes" id="UP000004115"/>
    </source>
</evidence>
<feature type="domain" description="Aminoacyl-transfer RNA synthetases class-II family profile" evidence="11">
    <location>
        <begin position="64"/>
        <end position="481"/>
    </location>
</feature>
<keyword evidence="3 10" id="KW-0963">Cytoplasm</keyword>
<dbReference type="GO" id="GO:0016740">
    <property type="term" value="F:transferase activity"/>
    <property type="evidence" value="ECO:0007669"/>
    <property type="project" value="UniProtKB-ARBA"/>
</dbReference>
<dbReference type="PANTHER" id="PTHR42753:SF2">
    <property type="entry name" value="PROLINE--TRNA LIGASE"/>
    <property type="match status" value="1"/>
</dbReference>
<evidence type="ECO:0000256" key="3">
    <source>
        <dbReference type="ARBA" id="ARBA00022490"/>
    </source>
</evidence>
<comment type="subunit">
    <text evidence="2 10">Homodimer.</text>
</comment>
<dbReference type="SUPFAM" id="SSF52954">
    <property type="entry name" value="Class II aaRS ABD-related"/>
    <property type="match status" value="1"/>
</dbReference>
<dbReference type="FunFam" id="3.40.50.800:FF:000011">
    <property type="entry name" value="Proline--tRNA ligase"/>
    <property type="match status" value="1"/>
</dbReference>
<comment type="caution">
    <text evidence="12">The sequence shown here is derived from an EMBL/GenBank/DDBJ whole genome shotgun (WGS) entry which is preliminary data.</text>
</comment>
<evidence type="ECO:0000256" key="7">
    <source>
        <dbReference type="ARBA" id="ARBA00022917"/>
    </source>
</evidence>
<dbReference type="PRINTS" id="PR01046">
    <property type="entry name" value="TRNASYNTHPRO"/>
</dbReference>
<dbReference type="InterPro" id="IPR033730">
    <property type="entry name" value="ProRS_core_prok"/>
</dbReference>
<comment type="domain">
    <text evidence="10">Consists of three domains: the N-terminal catalytic domain, the editing domain and the C-terminal anticodon-binding domain.</text>
</comment>
<sequence length="581" mass="65813">MIYIVSLLNDYLEENMRQSILFIPTLKEVPSDAVAKSHQLMLRGGYIRQVTAGVYAYLPLAYLVLRKAEKIIEEEMENINVPEMIMPHFLPATLWEESGRLPKYGPEMFRLKDRHGRESLLGPTHEETFTEIIGKNIKSYKQMPIALYQIQTKFRDENRPRFGLLRGREFVMLDGYSFAATREQLDKQFDDQKHAYKKIFKRCGVEVYPVIANSGTMGGKNSTEFQAPAAIGEDVIATNETGTYSANLEMARSIDTFSPEKEELKPLEKVSTPDCATIEQLSEFLHVPNTRIVKSILYIVDDKKVLVLIRGDKQVNEVKLQNALDADSEPRVATNEELLSIVKATKGGVGPVKAAYADYIIADETVKGLYNVVVGANESDYQYINANIDRDFKVNEFADLRTANAGEPDPVDHLPLKFTTSIEVGHIFKLGTYYTNSMNAKFLDQNGKTQPIIMGSYGIGVTRMLSAIVEQHSTDNGIFWPKEVAPFEIHIIQMNMKNDEQTVVSKKLEEIFSDKYDVLYDDRNERPGVKFNDADLIGAPIRIIVGRRVSEQIVEVKKSTEQESVEMSLDSLTEYISKELR</sequence>
<dbReference type="CDD" id="cd00779">
    <property type="entry name" value="ProRS_core_prok"/>
    <property type="match status" value="1"/>
</dbReference>
<name>C8PDC2_9LACO</name>
<keyword evidence="7 10" id="KW-0648">Protein biosynthesis</keyword>
<evidence type="ECO:0000256" key="9">
    <source>
        <dbReference type="ARBA" id="ARBA00047671"/>
    </source>
</evidence>
<dbReference type="InterPro" id="IPR004154">
    <property type="entry name" value="Anticodon-bd"/>
</dbReference>
<dbReference type="GO" id="GO:0005524">
    <property type="term" value="F:ATP binding"/>
    <property type="evidence" value="ECO:0007669"/>
    <property type="project" value="UniProtKB-UniRule"/>
</dbReference>
<dbReference type="InterPro" id="IPR023717">
    <property type="entry name" value="Pro-tRNA-Synthase_IIa_type1"/>
</dbReference>
<dbReference type="EC" id="6.1.1.15" evidence="10"/>
<dbReference type="GO" id="GO:0004827">
    <property type="term" value="F:proline-tRNA ligase activity"/>
    <property type="evidence" value="ECO:0007669"/>
    <property type="project" value="UniProtKB-UniRule"/>
</dbReference>
<comment type="function">
    <text evidence="10">Catalyzes the attachment of proline to tRNA(Pro) in a two-step reaction: proline is first activated by ATP to form Pro-AMP and then transferred to the acceptor end of tRNA(Pro). As ProRS can inadvertently accommodate and process non-cognate amino acids such as alanine and cysteine, to avoid such errors it has two additional distinct editing activities against alanine. One activity is designated as 'pretransfer' editing and involves the tRNA(Pro)-independent hydrolysis of activated Ala-AMP. The other activity is designated 'posttransfer' editing and involves deacylation of mischarged Ala-tRNA(Pro). The misacylated Cys-tRNA(Pro) is not edited by ProRS.</text>
</comment>
<dbReference type="Gene3D" id="3.30.930.10">
    <property type="entry name" value="Bira Bifunctional Protein, Domain 2"/>
    <property type="match status" value="2"/>
</dbReference>
<evidence type="ECO:0000256" key="1">
    <source>
        <dbReference type="ARBA" id="ARBA00004496"/>
    </source>
</evidence>
<keyword evidence="6 10" id="KW-0067">ATP-binding</keyword>
<dbReference type="GO" id="GO:0140096">
    <property type="term" value="F:catalytic activity, acting on a protein"/>
    <property type="evidence" value="ECO:0007669"/>
    <property type="project" value="UniProtKB-ARBA"/>
</dbReference>
<dbReference type="Pfam" id="PF00587">
    <property type="entry name" value="tRNA-synt_2b"/>
    <property type="match status" value="1"/>
</dbReference>
<evidence type="ECO:0000256" key="5">
    <source>
        <dbReference type="ARBA" id="ARBA00022741"/>
    </source>
</evidence>
<dbReference type="Gene3D" id="3.40.50.800">
    <property type="entry name" value="Anticodon-binding domain"/>
    <property type="match status" value="1"/>
</dbReference>
<keyword evidence="13" id="KW-1185">Reference proteome</keyword>
<dbReference type="InterPro" id="IPR036621">
    <property type="entry name" value="Anticodon-bd_dom_sf"/>
</dbReference>
<proteinExistence type="inferred from homology"/>
<evidence type="ECO:0000259" key="11">
    <source>
        <dbReference type="PROSITE" id="PS50862"/>
    </source>
</evidence>
<evidence type="ECO:0000256" key="6">
    <source>
        <dbReference type="ARBA" id="ARBA00022840"/>
    </source>
</evidence>
<dbReference type="InterPro" id="IPR002316">
    <property type="entry name" value="Pro-tRNA-ligase_IIa"/>
</dbReference>
<dbReference type="SUPFAM" id="SSF55826">
    <property type="entry name" value="YbaK/ProRS associated domain"/>
    <property type="match status" value="1"/>
</dbReference>
<dbReference type="InterPro" id="IPR006195">
    <property type="entry name" value="aa-tRNA-synth_II"/>
</dbReference>